<protein>
    <submittedName>
        <fullName evidence="5">ParB-like protein</fullName>
    </submittedName>
</protein>
<dbReference type="GO" id="GO:0003677">
    <property type="term" value="F:DNA binding"/>
    <property type="evidence" value="ECO:0007669"/>
    <property type="project" value="UniProtKB-KW"/>
</dbReference>
<proteinExistence type="inferred from homology"/>
<accession>M6Q3M5</accession>
<dbReference type="Gene3D" id="3.90.1530.30">
    <property type="match status" value="1"/>
</dbReference>
<feature type="coiled-coil region" evidence="3">
    <location>
        <begin position="282"/>
        <end position="323"/>
    </location>
</feature>
<dbReference type="Pfam" id="PF02195">
    <property type="entry name" value="ParB_N"/>
    <property type="match status" value="1"/>
</dbReference>
<dbReference type="InterPro" id="IPR036086">
    <property type="entry name" value="ParB/Sulfiredoxin_sf"/>
</dbReference>
<dbReference type="FunFam" id="3.90.1530.30:FF:000001">
    <property type="entry name" value="Chromosome partitioning protein ParB"/>
    <property type="match status" value="1"/>
</dbReference>
<dbReference type="NCBIfam" id="TIGR00180">
    <property type="entry name" value="parB_part"/>
    <property type="match status" value="1"/>
</dbReference>
<organism evidence="5 6">
    <name type="scientific">Leptospira weilii str. UI 13098</name>
    <dbReference type="NCBI Taxonomy" id="1088542"/>
    <lineage>
        <taxon>Bacteria</taxon>
        <taxon>Pseudomonadati</taxon>
        <taxon>Spirochaetota</taxon>
        <taxon>Spirochaetia</taxon>
        <taxon>Leptospirales</taxon>
        <taxon>Leptospiraceae</taxon>
        <taxon>Leptospira</taxon>
    </lineage>
</organism>
<dbReference type="SUPFAM" id="SSF110849">
    <property type="entry name" value="ParB/Sulfiredoxin"/>
    <property type="match status" value="1"/>
</dbReference>
<comment type="caution">
    <text evidence="5">The sequence shown here is derived from an EMBL/GenBank/DDBJ whole genome shotgun (WGS) entry which is preliminary data.</text>
</comment>
<reference evidence="5 6" key="1">
    <citation type="submission" date="2013-01" db="EMBL/GenBank/DDBJ databases">
        <authorList>
            <person name="Harkins D.M."/>
            <person name="Durkin A.S."/>
            <person name="Brinkac L.M."/>
            <person name="Haft D.H."/>
            <person name="Selengut J.D."/>
            <person name="Sanka R."/>
            <person name="DePew J."/>
            <person name="Purushe J."/>
            <person name="Chanthongthip A."/>
            <person name="Lattana O."/>
            <person name="Phetsouvanh R."/>
            <person name="Newton P.N."/>
            <person name="Vinetz J.M."/>
            <person name="Sutton G.G."/>
            <person name="Nierman W.C."/>
            <person name="Fouts D.E."/>
        </authorList>
    </citation>
    <scope>NUCLEOTIDE SEQUENCE [LARGE SCALE GENOMIC DNA]</scope>
    <source>
        <strain evidence="5 6">UI 13098</strain>
    </source>
</reference>
<dbReference type="Proteomes" id="UP000012118">
    <property type="component" value="Unassembled WGS sequence"/>
</dbReference>
<evidence type="ECO:0000313" key="6">
    <source>
        <dbReference type="Proteomes" id="UP000012118"/>
    </source>
</evidence>
<evidence type="ECO:0000256" key="2">
    <source>
        <dbReference type="ARBA" id="ARBA00023125"/>
    </source>
</evidence>
<keyword evidence="3" id="KW-0175">Coiled coil</keyword>
<dbReference type="PANTHER" id="PTHR33375">
    <property type="entry name" value="CHROMOSOME-PARTITIONING PROTEIN PARB-RELATED"/>
    <property type="match status" value="1"/>
</dbReference>
<dbReference type="RefSeq" id="WP_004503489.1">
    <property type="nucleotide sequence ID" value="NZ_AHNU02000048.1"/>
</dbReference>
<dbReference type="InterPro" id="IPR050336">
    <property type="entry name" value="Chromosome_partition/occlusion"/>
</dbReference>
<dbReference type="GO" id="GO:0045881">
    <property type="term" value="P:positive regulation of sporulation resulting in formation of a cellular spore"/>
    <property type="evidence" value="ECO:0007669"/>
    <property type="project" value="TreeGrafter"/>
</dbReference>
<dbReference type="GO" id="GO:0007059">
    <property type="term" value="P:chromosome segregation"/>
    <property type="evidence" value="ECO:0007669"/>
    <property type="project" value="TreeGrafter"/>
</dbReference>
<evidence type="ECO:0000256" key="1">
    <source>
        <dbReference type="ARBA" id="ARBA00006295"/>
    </source>
</evidence>
<sequence length="325" mass="36982">MKFSKKGIDLGDAFGLAEDNSSNQNPEIIEESSIITEIKALNNKQKTKNGLNVAEIPVSLIRSTNNPRKHFDENKLKQLANNIKERGLLQPIGVRKHSDGYELIYGERRLRAFRINNYVTIPAIISDVKQIPPETIPEIKLLENLQREDLTDHETAQAVLKISNTQGYTDEKLAKILNMSVAWVKQKLIHANLISGLLDGIKANTKLSDYLITLPTTTIIDLQSTLKTNKKTVLNWLENYAKTDTIPKKQEVREFTKSLKYNIQSDSKSTPEKEKNIKTFTVNQLKKLIASIDEKIANLKEEKSQYEKSLKSLEEKNNKKNKNSK</sequence>
<dbReference type="EMBL" id="AHNU02000048">
    <property type="protein sequence ID" value="EMN89899.1"/>
    <property type="molecule type" value="Genomic_DNA"/>
</dbReference>
<dbReference type="PANTHER" id="PTHR33375:SF1">
    <property type="entry name" value="CHROMOSOME-PARTITIONING PROTEIN PARB-RELATED"/>
    <property type="match status" value="1"/>
</dbReference>
<gene>
    <name evidence="5" type="ORF">LEP1GSC108_3383</name>
</gene>
<dbReference type="InterPro" id="IPR003115">
    <property type="entry name" value="ParB_N"/>
</dbReference>
<name>M6Q3M5_9LEPT</name>
<dbReference type="SUPFAM" id="SSF109709">
    <property type="entry name" value="KorB DNA-binding domain-like"/>
    <property type="match status" value="1"/>
</dbReference>
<dbReference type="GO" id="GO:0005694">
    <property type="term" value="C:chromosome"/>
    <property type="evidence" value="ECO:0007669"/>
    <property type="project" value="TreeGrafter"/>
</dbReference>
<keyword evidence="6" id="KW-1185">Reference proteome</keyword>
<evidence type="ECO:0000256" key="3">
    <source>
        <dbReference type="SAM" id="Coils"/>
    </source>
</evidence>
<dbReference type="InterPro" id="IPR004437">
    <property type="entry name" value="ParB/RepB/Spo0J"/>
</dbReference>
<dbReference type="Gene3D" id="1.10.10.2830">
    <property type="match status" value="1"/>
</dbReference>
<dbReference type="CDD" id="cd16393">
    <property type="entry name" value="SPO0J_N"/>
    <property type="match status" value="1"/>
</dbReference>
<comment type="similarity">
    <text evidence="1">Belongs to the ParB family.</text>
</comment>
<dbReference type="SMART" id="SM00470">
    <property type="entry name" value="ParB"/>
    <property type="match status" value="1"/>
</dbReference>
<evidence type="ECO:0000259" key="4">
    <source>
        <dbReference type="SMART" id="SM00470"/>
    </source>
</evidence>
<dbReference type="AlphaFoldDB" id="M6Q3M5"/>
<feature type="domain" description="ParB-like N-terminal" evidence="4">
    <location>
        <begin position="54"/>
        <end position="145"/>
    </location>
</feature>
<evidence type="ECO:0000313" key="5">
    <source>
        <dbReference type="EMBL" id="EMN89899.1"/>
    </source>
</evidence>
<keyword evidence="2" id="KW-0238">DNA-binding</keyword>